<feature type="transmembrane region" description="Helical" evidence="4">
    <location>
        <begin position="243"/>
        <end position="265"/>
    </location>
</feature>
<accession>A0AAN9LM92</accession>
<dbReference type="NCBIfam" id="TIGR00756">
    <property type="entry name" value="PPR"/>
    <property type="match status" value="5"/>
</dbReference>
<dbReference type="EMBL" id="JAYMYR010000010">
    <property type="protein sequence ID" value="KAK7336038.1"/>
    <property type="molecule type" value="Genomic_DNA"/>
</dbReference>
<evidence type="ECO:0000313" key="5">
    <source>
        <dbReference type="EMBL" id="KAK7336038.1"/>
    </source>
</evidence>
<evidence type="ECO:0008006" key="7">
    <source>
        <dbReference type="Google" id="ProtNLM"/>
    </source>
</evidence>
<sequence>MIWSWLWRRKGTGAGIGWRLRAVQCHSSSAGWCGQRQKQKVNSQSLKRTVSRCPSDLIALSFFLWTAQRRRHHLLALDHIVTVLRRLTHRYNTVSAILSELESIGCASLRNPKSQLVLLRVYWRAGMYDMVVEAYEQMQGAYGFVPDTFARNLLMDVLFRTGHSHVAASLSLFDHTHPPNFFTFNIALFHLSNFNLKKRHTHNTLPYISSILRLMLRAGYSPSPLTFRMLLNCFCNINALPQAYQLLALMIVLGINFSVNIWTILIHNYCKLGRLHLATNLFHNMIQTGCSPNVVTYTSLFKAFMQSNMPTHAFHLFNVMLSTGLIPDLVLSNVLIDCLSKAGRCRDALRVFFSLSSLNIKPDSYTFTSLLSTICRSRMFYLLPKLVLVSRHIDTDLVFCNALLSSLTKADVPSIAIGFYDYMVDVGFVPDKYSFAGLLSALCAAGRVDEAVNVYHVVVMSSHDTDAHLHTVITGALIKFGKYHKAVNVTRLAVMNRYPLDSVAYSVGLCALLRDGRTQEACTLYYRMKDNGLKPSVHTYNMMFFTFCKERDFPMMKQILHEMIESGIQLTDRNFFSSCKYACRSDIYLSVLKLLAEMRDLRLLSAKALHALDFVRNDVGVQAKHKHQAEVNTEWSPILYSSSSEDLSDVAASVG</sequence>
<dbReference type="InterPro" id="IPR002885">
    <property type="entry name" value="PPR_rpt"/>
</dbReference>
<dbReference type="PANTHER" id="PTHR47939">
    <property type="entry name" value="MEMBRANE-ASSOCIATED SALT-INDUCIBLE PROTEIN-LIKE"/>
    <property type="match status" value="1"/>
</dbReference>
<feature type="repeat" description="PPR" evidence="3">
    <location>
        <begin position="396"/>
        <end position="430"/>
    </location>
</feature>
<reference evidence="5 6" key="1">
    <citation type="submission" date="2024-01" db="EMBL/GenBank/DDBJ databases">
        <title>The genomes of 5 underutilized Papilionoideae crops provide insights into root nodulation and disease resistanc.</title>
        <authorList>
            <person name="Jiang F."/>
        </authorList>
    </citation>
    <scope>NUCLEOTIDE SEQUENCE [LARGE SCALE GENOMIC DNA]</scope>
    <source>
        <strain evidence="5">JINMINGXINNONG_FW02</strain>
        <tissue evidence="5">Leaves</tissue>
    </source>
</reference>
<keyword evidence="2" id="KW-0677">Repeat</keyword>
<dbReference type="Pfam" id="PF13041">
    <property type="entry name" value="PPR_2"/>
    <property type="match status" value="3"/>
</dbReference>
<protein>
    <recommendedName>
        <fullName evidence="7">Pentatricopeptide repeat-containing protein</fullName>
    </recommendedName>
</protein>
<evidence type="ECO:0000256" key="1">
    <source>
        <dbReference type="ARBA" id="ARBA00007626"/>
    </source>
</evidence>
<proteinExistence type="inferred from homology"/>
<gene>
    <name evidence="5" type="ORF">VNO80_28253</name>
</gene>
<evidence type="ECO:0000256" key="4">
    <source>
        <dbReference type="SAM" id="Phobius"/>
    </source>
</evidence>
<organism evidence="5 6">
    <name type="scientific">Phaseolus coccineus</name>
    <name type="common">Scarlet runner bean</name>
    <name type="synonym">Phaseolus multiflorus</name>
    <dbReference type="NCBI Taxonomy" id="3886"/>
    <lineage>
        <taxon>Eukaryota</taxon>
        <taxon>Viridiplantae</taxon>
        <taxon>Streptophyta</taxon>
        <taxon>Embryophyta</taxon>
        <taxon>Tracheophyta</taxon>
        <taxon>Spermatophyta</taxon>
        <taxon>Magnoliopsida</taxon>
        <taxon>eudicotyledons</taxon>
        <taxon>Gunneridae</taxon>
        <taxon>Pentapetalae</taxon>
        <taxon>rosids</taxon>
        <taxon>fabids</taxon>
        <taxon>Fabales</taxon>
        <taxon>Fabaceae</taxon>
        <taxon>Papilionoideae</taxon>
        <taxon>50 kb inversion clade</taxon>
        <taxon>NPAAA clade</taxon>
        <taxon>indigoferoid/millettioid clade</taxon>
        <taxon>Phaseoleae</taxon>
        <taxon>Phaseolus</taxon>
    </lineage>
</organism>
<dbReference type="AlphaFoldDB" id="A0AAN9LM92"/>
<feature type="repeat" description="PPR" evidence="3">
    <location>
        <begin position="328"/>
        <end position="362"/>
    </location>
</feature>
<dbReference type="PANTHER" id="PTHR47939:SF13">
    <property type="entry name" value="OS03G0201400 PROTEIN"/>
    <property type="match status" value="1"/>
</dbReference>
<feature type="repeat" description="PPR" evidence="3">
    <location>
        <begin position="293"/>
        <end position="327"/>
    </location>
</feature>
<comment type="caution">
    <text evidence="5">The sequence shown here is derived from an EMBL/GenBank/DDBJ whole genome shotgun (WGS) entry which is preliminary data.</text>
</comment>
<feature type="repeat" description="PPR" evidence="3">
    <location>
        <begin position="258"/>
        <end position="292"/>
    </location>
</feature>
<name>A0AAN9LM92_PHACN</name>
<feature type="repeat" description="PPR" evidence="3">
    <location>
        <begin position="536"/>
        <end position="570"/>
    </location>
</feature>
<keyword evidence="6" id="KW-1185">Reference proteome</keyword>
<keyword evidence="4" id="KW-1133">Transmembrane helix</keyword>
<dbReference type="Pfam" id="PF12854">
    <property type="entry name" value="PPR_1"/>
    <property type="match status" value="1"/>
</dbReference>
<dbReference type="InterPro" id="IPR050667">
    <property type="entry name" value="PPR-containing_protein"/>
</dbReference>
<evidence type="ECO:0000313" key="6">
    <source>
        <dbReference type="Proteomes" id="UP001374584"/>
    </source>
</evidence>
<feature type="repeat" description="PPR" evidence="3">
    <location>
        <begin position="501"/>
        <end position="535"/>
    </location>
</feature>
<comment type="similarity">
    <text evidence="1">Belongs to the PPR family. P subfamily.</text>
</comment>
<dbReference type="Gene3D" id="1.25.40.10">
    <property type="entry name" value="Tetratricopeptide repeat domain"/>
    <property type="match status" value="4"/>
</dbReference>
<dbReference type="InterPro" id="IPR011990">
    <property type="entry name" value="TPR-like_helical_dom_sf"/>
</dbReference>
<keyword evidence="4" id="KW-0472">Membrane</keyword>
<dbReference type="Pfam" id="PF01535">
    <property type="entry name" value="PPR"/>
    <property type="match status" value="1"/>
</dbReference>
<evidence type="ECO:0000256" key="2">
    <source>
        <dbReference type="ARBA" id="ARBA00022737"/>
    </source>
</evidence>
<dbReference type="Proteomes" id="UP001374584">
    <property type="component" value="Unassembled WGS sequence"/>
</dbReference>
<dbReference type="PROSITE" id="PS51375">
    <property type="entry name" value="PPR"/>
    <property type="match status" value="6"/>
</dbReference>
<evidence type="ECO:0000256" key="3">
    <source>
        <dbReference type="PROSITE-ProRule" id="PRU00708"/>
    </source>
</evidence>
<keyword evidence="4" id="KW-0812">Transmembrane</keyword>